<protein>
    <recommendedName>
        <fullName evidence="1">Protein kinase domain-containing protein</fullName>
    </recommendedName>
</protein>
<comment type="caution">
    <text evidence="2">The sequence shown here is derived from an EMBL/GenBank/DDBJ whole genome shotgun (WGS) entry which is preliminary data.</text>
</comment>
<dbReference type="Proteomes" id="UP001385951">
    <property type="component" value="Unassembled WGS sequence"/>
</dbReference>
<dbReference type="PANTHER" id="PTHR44167">
    <property type="entry name" value="OVARIAN-SPECIFIC SERINE/THREONINE-PROTEIN KINASE LOK-RELATED"/>
    <property type="match status" value="1"/>
</dbReference>
<reference evidence="2 3" key="1">
    <citation type="submission" date="2022-09" db="EMBL/GenBank/DDBJ databases">
        <authorList>
            <person name="Palmer J.M."/>
        </authorList>
    </citation>
    <scope>NUCLEOTIDE SEQUENCE [LARGE SCALE GENOMIC DNA]</scope>
    <source>
        <strain evidence="2 3">DSM 7382</strain>
    </source>
</reference>
<gene>
    <name evidence="2" type="ORF">QCA50_012442</name>
</gene>
<feature type="domain" description="Protein kinase" evidence="1">
    <location>
        <begin position="9"/>
        <end position="396"/>
    </location>
</feature>
<dbReference type="GO" id="GO:0004674">
    <property type="term" value="F:protein serine/threonine kinase activity"/>
    <property type="evidence" value="ECO:0007669"/>
    <property type="project" value="TreeGrafter"/>
</dbReference>
<dbReference type="EMBL" id="JASBNA010000025">
    <property type="protein sequence ID" value="KAK7684495.1"/>
    <property type="molecule type" value="Genomic_DNA"/>
</dbReference>
<sequence>MIPNISDTSAVSEAIGDDLLASDDLALRLKLWYIKLEPWLESHGYYLYSSKHDLSNLTVQEKRRMALSKKPVEYPIAHVGDKSFEARRFSHMFNIHPAVTKDHQDVIIKPIFTEEDDSEVVILRYLMSERCRSDPLNMTMVTFDVLTIDTRLSLAVMPRWGSHFIMLDGFGTLGTALEFVHCMLKGLTFLHNNLIAHRDIHPGNVLVNFYDSRANFRKSCQSFFATGQAKFVIIDLGLSVIFPPDSDPLSRVCPAWESDCGSPEYHPPDVIDRQSETMYDPFAFDVACMGGMLCDAVGYLTPFFPSFAPLFDRMITPDIPSRLTASQALDEFSRILANIDPKLLAMEAPLPPPATCTWHSRDRWANLPAEFVEAHTKEYPPVRPKAKIYQPDGMFIFQDMYPPAETLT</sequence>
<dbReference type="InterPro" id="IPR000719">
    <property type="entry name" value="Prot_kinase_dom"/>
</dbReference>
<dbReference type="SMART" id="SM00220">
    <property type="entry name" value="S_TKc"/>
    <property type="match status" value="1"/>
</dbReference>
<dbReference type="AlphaFoldDB" id="A0AAW0FT35"/>
<dbReference type="PANTHER" id="PTHR44167:SF24">
    <property type="entry name" value="SERINE_THREONINE-PROTEIN KINASE CHK2"/>
    <property type="match status" value="1"/>
</dbReference>
<name>A0AAW0FT35_9APHY</name>
<dbReference type="InterPro" id="IPR011009">
    <property type="entry name" value="Kinase-like_dom_sf"/>
</dbReference>
<evidence type="ECO:0000259" key="1">
    <source>
        <dbReference type="PROSITE" id="PS50011"/>
    </source>
</evidence>
<accession>A0AAW0FT35</accession>
<evidence type="ECO:0000313" key="2">
    <source>
        <dbReference type="EMBL" id="KAK7684495.1"/>
    </source>
</evidence>
<dbReference type="GO" id="GO:0044773">
    <property type="term" value="P:mitotic DNA damage checkpoint signaling"/>
    <property type="evidence" value="ECO:0007669"/>
    <property type="project" value="TreeGrafter"/>
</dbReference>
<dbReference type="GO" id="GO:0005634">
    <property type="term" value="C:nucleus"/>
    <property type="evidence" value="ECO:0007669"/>
    <property type="project" value="TreeGrafter"/>
</dbReference>
<keyword evidence="3" id="KW-1185">Reference proteome</keyword>
<dbReference type="GO" id="GO:0005524">
    <property type="term" value="F:ATP binding"/>
    <property type="evidence" value="ECO:0007669"/>
    <property type="project" value="InterPro"/>
</dbReference>
<proteinExistence type="predicted"/>
<dbReference type="Pfam" id="PF00069">
    <property type="entry name" value="Pkinase"/>
    <property type="match status" value="1"/>
</dbReference>
<organism evidence="2 3">
    <name type="scientific">Cerrena zonata</name>
    <dbReference type="NCBI Taxonomy" id="2478898"/>
    <lineage>
        <taxon>Eukaryota</taxon>
        <taxon>Fungi</taxon>
        <taxon>Dikarya</taxon>
        <taxon>Basidiomycota</taxon>
        <taxon>Agaricomycotina</taxon>
        <taxon>Agaricomycetes</taxon>
        <taxon>Polyporales</taxon>
        <taxon>Cerrenaceae</taxon>
        <taxon>Cerrena</taxon>
    </lineage>
</organism>
<dbReference type="Gene3D" id="1.10.510.10">
    <property type="entry name" value="Transferase(Phosphotransferase) domain 1"/>
    <property type="match status" value="1"/>
</dbReference>
<evidence type="ECO:0000313" key="3">
    <source>
        <dbReference type="Proteomes" id="UP001385951"/>
    </source>
</evidence>
<dbReference type="PROSITE" id="PS50011">
    <property type="entry name" value="PROTEIN_KINASE_DOM"/>
    <property type="match status" value="1"/>
</dbReference>
<dbReference type="SUPFAM" id="SSF56112">
    <property type="entry name" value="Protein kinase-like (PK-like)"/>
    <property type="match status" value="1"/>
</dbReference>